<keyword evidence="1" id="KW-0812">Transmembrane</keyword>
<keyword evidence="1" id="KW-1133">Transmembrane helix</keyword>
<sequence length="80" mass="8890">MLGHDGRILALRQATELGAYSINSTAGLAGLNQELNRQAATLGYLQDFRFMMWIALSAFPLLLLLQRSPQRRQGDAVVME</sequence>
<protein>
    <recommendedName>
        <fullName evidence="4">MFS transporter, DHA2 family, multidrug resistance protein</fullName>
    </recommendedName>
</protein>
<reference evidence="2 3" key="1">
    <citation type="submission" date="2024-04" db="EMBL/GenBank/DDBJ databases">
        <title>Draft genome sequence of Halopseudomonas sabulinigri NBRC 116187.</title>
        <authorList>
            <person name="Miyakawa T."/>
            <person name="Kusuya Y."/>
            <person name="Miura T."/>
        </authorList>
    </citation>
    <scope>NUCLEOTIDE SEQUENCE [LARGE SCALE GENOMIC DNA]</scope>
    <source>
        <strain evidence="2 3">4NH20-0042</strain>
    </source>
</reference>
<proteinExistence type="predicted"/>
<dbReference type="RefSeq" id="WP_353386122.1">
    <property type="nucleotide sequence ID" value="NZ_BAABWD010000001.1"/>
</dbReference>
<dbReference type="EMBL" id="BAABWD010000001">
    <property type="protein sequence ID" value="GAA6130121.1"/>
    <property type="molecule type" value="Genomic_DNA"/>
</dbReference>
<evidence type="ECO:0000256" key="1">
    <source>
        <dbReference type="SAM" id="Phobius"/>
    </source>
</evidence>
<evidence type="ECO:0008006" key="4">
    <source>
        <dbReference type="Google" id="ProtNLM"/>
    </source>
</evidence>
<gene>
    <name evidence="2" type="ORF">NBRC116187_04810</name>
</gene>
<dbReference type="Proteomes" id="UP001486808">
    <property type="component" value="Unassembled WGS sequence"/>
</dbReference>
<keyword evidence="3" id="KW-1185">Reference proteome</keyword>
<feature type="transmembrane region" description="Helical" evidence="1">
    <location>
        <begin position="48"/>
        <end position="65"/>
    </location>
</feature>
<comment type="caution">
    <text evidence="2">The sequence shown here is derived from an EMBL/GenBank/DDBJ whole genome shotgun (WGS) entry which is preliminary data.</text>
</comment>
<organism evidence="2 3">
    <name type="scientific">Halopseudomonas sabulinigri</name>
    <dbReference type="NCBI Taxonomy" id="472181"/>
    <lineage>
        <taxon>Bacteria</taxon>
        <taxon>Pseudomonadati</taxon>
        <taxon>Pseudomonadota</taxon>
        <taxon>Gammaproteobacteria</taxon>
        <taxon>Pseudomonadales</taxon>
        <taxon>Pseudomonadaceae</taxon>
        <taxon>Halopseudomonas</taxon>
    </lineage>
</organism>
<evidence type="ECO:0000313" key="3">
    <source>
        <dbReference type="Proteomes" id="UP001486808"/>
    </source>
</evidence>
<keyword evidence="1" id="KW-0472">Membrane</keyword>
<accession>A0ABP9ZL07</accession>
<name>A0ABP9ZL07_9GAMM</name>
<evidence type="ECO:0000313" key="2">
    <source>
        <dbReference type="EMBL" id="GAA6130121.1"/>
    </source>
</evidence>